<dbReference type="RefSeq" id="WP_076503138.1">
    <property type="nucleotide sequence ID" value="NZ_FTOP01000031.1"/>
</dbReference>
<name>A0A1N7Q523_9BACT</name>
<evidence type="ECO:0000313" key="1">
    <source>
        <dbReference type="EMBL" id="SIT17931.1"/>
    </source>
</evidence>
<keyword evidence="2" id="KW-1185">Reference proteome</keyword>
<dbReference type="STRING" id="529505.SAMN05421761_1313"/>
<sequence length="287" mass="33176">MNKFGGIWTFEKIRILEKYAKAYLEIMKDRPYWKLIYFDGFAGSGDIEVDGVMDDNIIHGAAKKIVSIQEPRLFDIYYFVELNKKKADSLKVTLDQVRKSGVFVVSEDCNKKLIDLANFLSINGKTYKALAFVDPCGMEVNWNSVARLKNMPVDLWILVPTGLGPNRMLTRNGEIPDSWFSKLEKFFGISKELIMSTFYTKLETIDLFGEKRIEVLKNTKAIEKIKQLYTNKIKEVFKFVSNPYELENSTHCIMYHFFLASNNKTAVTIANDIIRKTKNEKYGTNFN</sequence>
<dbReference type="InterPro" id="IPR031009">
    <property type="entry name" value="Tcm_partner"/>
</dbReference>
<reference evidence="2" key="1">
    <citation type="submission" date="2017-01" db="EMBL/GenBank/DDBJ databases">
        <authorList>
            <person name="Varghese N."/>
            <person name="Submissions S."/>
        </authorList>
    </citation>
    <scope>NUCLEOTIDE SEQUENCE [LARGE SCALE GENOMIC DNA]</scope>
    <source>
        <strain evidence="2">DSM 46698</strain>
    </source>
</reference>
<proteinExistence type="predicted"/>
<evidence type="ECO:0000313" key="2">
    <source>
        <dbReference type="Proteomes" id="UP000186026"/>
    </source>
</evidence>
<gene>
    <name evidence="1" type="ORF">SAMN05421761_1313</name>
</gene>
<dbReference type="Proteomes" id="UP000186026">
    <property type="component" value="Unassembled WGS sequence"/>
</dbReference>
<dbReference type="AlphaFoldDB" id="A0A1N7Q523"/>
<dbReference type="NCBIfam" id="TIGR04474">
    <property type="entry name" value="tcm_partner"/>
    <property type="match status" value="1"/>
</dbReference>
<protein>
    <submittedName>
        <fullName evidence="1">Three-Cys-motif partner protein</fullName>
    </submittedName>
</protein>
<dbReference type="OrthoDB" id="7838592at2"/>
<dbReference type="EMBL" id="FTOP01000031">
    <property type="protein sequence ID" value="SIT17931.1"/>
    <property type="molecule type" value="Genomic_DNA"/>
</dbReference>
<organism evidence="1 2">
    <name type="scientific">Belliella pelovolcani</name>
    <dbReference type="NCBI Taxonomy" id="529505"/>
    <lineage>
        <taxon>Bacteria</taxon>
        <taxon>Pseudomonadati</taxon>
        <taxon>Bacteroidota</taxon>
        <taxon>Cytophagia</taxon>
        <taxon>Cytophagales</taxon>
        <taxon>Cyclobacteriaceae</taxon>
        <taxon>Belliella</taxon>
    </lineage>
</organism>
<accession>A0A1N7Q523</accession>